<dbReference type="InterPro" id="IPR025347">
    <property type="entry name" value="DUF4251"/>
</dbReference>
<proteinExistence type="predicted"/>
<keyword evidence="1" id="KW-1133">Transmembrane helix</keyword>
<comment type="caution">
    <text evidence="2">The sequence shown here is derived from an EMBL/GenBank/DDBJ whole genome shotgun (WGS) entry which is preliminary data.</text>
</comment>
<keyword evidence="3" id="KW-1185">Reference proteome</keyword>
<dbReference type="AlphaFoldDB" id="A0A3E2NTY5"/>
<reference evidence="2 3" key="1">
    <citation type="submission" date="2018-08" db="EMBL/GenBank/DDBJ databases">
        <title>Mucilaginibacter terrae sp. nov., isolated from manganese diggings.</title>
        <authorList>
            <person name="Huang Y."/>
            <person name="Zhou Z."/>
        </authorList>
    </citation>
    <scope>NUCLEOTIDE SEQUENCE [LARGE SCALE GENOMIC DNA]</scope>
    <source>
        <strain evidence="2 3">ZH6</strain>
    </source>
</reference>
<sequence length="207" mass="23182">MKTSANGNVNARCIKPSGSYLSLITTTNDLNSTLKMKALIKYLLIMLFVAASWQTTLAQSSKAAKKAAKEAAVKQMIEAKDFVFTARFMYPMGGGQRYIDPYYDLRVNKDTVTSFLPYWGVAYSGAGYNNPDDNGIKFTSTKFNYRTEGDKKGGWKIYFKPTDVRTVNQMILTVASNGNADLSVISNNRQQIRFDGYVDEKPKPKQK</sequence>
<gene>
    <name evidence="2" type="ORF">DYU05_02265</name>
</gene>
<evidence type="ECO:0000313" key="3">
    <source>
        <dbReference type="Proteomes" id="UP000260823"/>
    </source>
</evidence>
<dbReference type="Pfam" id="PF14059">
    <property type="entry name" value="DUF4251"/>
    <property type="match status" value="1"/>
</dbReference>
<keyword evidence="1" id="KW-0472">Membrane</keyword>
<dbReference type="Gene3D" id="2.40.128.410">
    <property type="match status" value="1"/>
</dbReference>
<keyword evidence="1" id="KW-0812">Transmembrane</keyword>
<evidence type="ECO:0000313" key="2">
    <source>
        <dbReference type="EMBL" id="RFZ84464.1"/>
    </source>
</evidence>
<accession>A0A3E2NTY5</accession>
<dbReference type="OrthoDB" id="1097715at2"/>
<dbReference type="EMBL" id="QWDE01000001">
    <property type="protein sequence ID" value="RFZ84464.1"/>
    <property type="molecule type" value="Genomic_DNA"/>
</dbReference>
<dbReference type="Proteomes" id="UP000260823">
    <property type="component" value="Unassembled WGS sequence"/>
</dbReference>
<feature type="transmembrane region" description="Helical" evidence="1">
    <location>
        <begin position="39"/>
        <end position="58"/>
    </location>
</feature>
<evidence type="ECO:0000256" key="1">
    <source>
        <dbReference type="SAM" id="Phobius"/>
    </source>
</evidence>
<name>A0A3E2NTY5_9SPHI</name>
<protein>
    <submittedName>
        <fullName evidence="2">DUF4251 domain-containing protein</fullName>
    </submittedName>
</protein>
<organism evidence="2 3">
    <name type="scientific">Mucilaginibacter terrenus</name>
    <dbReference type="NCBI Taxonomy" id="2482727"/>
    <lineage>
        <taxon>Bacteria</taxon>
        <taxon>Pseudomonadati</taxon>
        <taxon>Bacteroidota</taxon>
        <taxon>Sphingobacteriia</taxon>
        <taxon>Sphingobacteriales</taxon>
        <taxon>Sphingobacteriaceae</taxon>
        <taxon>Mucilaginibacter</taxon>
    </lineage>
</organism>